<comment type="caution">
    <text evidence="2">The sequence shown here is derived from an EMBL/GenBank/DDBJ whole genome shotgun (WGS) entry which is preliminary data.</text>
</comment>
<evidence type="ECO:0000313" key="2">
    <source>
        <dbReference type="EMBL" id="KAJ2904801.1"/>
    </source>
</evidence>
<dbReference type="AlphaFoldDB" id="A0AAD5S349"/>
<evidence type="ECO:0000256" key="1">
    <source>
        <dbReference type="SAM" id="MobiDB-lite"/>
    </source>
</evidence>
<proteinExistence type="predicted"/>
<name>A0AAD5S349_9PEZI</name>
<feature type="compositionally biased region" description="Polar residues" evidence="1">
    <location>
        <begin position="164"/>
        <end position="173"/>
    </location>
</feature>
<reference evidence="2" key="1">
    <citation type="submission" date="2022-07" db="EMBL/GenBank/DDBJ databases">
        <title>Draft genome sequence of Zalerion maritima ATCC 34329, a (micro)plastics degrading marine fungus.</title>
        <authorList>
            <person name="Paco A."/>
            <person name="Goncalves M.F.M."/>
            <person name="Rocha-Santos T.A.P."/>
            <person name="Alves A."/>
        </authorList>
    </citation>
    <scope>NUCLEOTIDE SEQUENCE</scope>
    <source>
        <strain evidence="2">ATCC 34329</strain>
    </source>
</reference>
<protein>
    <submittedName>
        <fullName evidence="2">Uncharacterized protein</fullName>
    </submittedName>
</protein>
<organism evidence="2 3">
    <name type="scientific">Zalerion maritima</name>
    <dbReference type="NCBI Taxonomy" id="339359"/>
    <lineage>
        <taxon>Eukaryota</taxon>
        <taxon>Fungi</taxon>
        <taxon>Dikarya</taxon>
        <taxon>Ascomycota</taxon>
        <taxon>Pezizomycotina</taxon>
        <taxon>Sordariomycetes</taxon>
        <taxon>Lulworthiomycetidae</taxon>
        <taxon>Lulworthiales</taxon>
        <taxon>Lulworthiaceae</taxon>
        <taxon>Zalerion</taxon>
    </lineage>
</organism>
<feature type="region of interest" description="Disordered" evidence="1">
    <location>
        <begin position="153"/>
        <end position="173"/>
    </location>
</feature>
<gene>
    <name evidence="2" type="ORF">MKZ38_007157</name>
</gene>
<dbReference type="EMBL" id="JAKWBI020000044">
    <property type="protein sequence ID" value="KAJ2904801.1"/>
    <property type="molecule type" value="Genomic_DNA"/>
</dbReference>
<accession>A0AAD5S349</accession>
<keyword evidence="3" id="KW-1185">Reference proteome</keyword>
<sequence length="173" mass="18661">MVGSARKDGWTEQERGSTRVKLVTFPGGAPTPRLPPFYGGYMRQRFAPDWRTDPAANRTMRMQPASAGTRFHQLLHGLIMALLLSCYSQQPRSAVICTSSTIVVYPPRISLVTAISSSFHSDIDLHDTAVLTATTAAAKPCVLPVYCAASGPPRQARGQDPLNDVTQSNGFAG</sequence>
<evidence type="ECO:0000313" key="3">
    <source>
        <dbReference type="Proteomes" id="UP001201980"/>
    </source>
</evidence>
<dbReference type="Proteomes" id="UP001201980">
    <property type="component" value="Unassembled WGS sequence"/>
</dbReference>